<keyword evidence="10" id="KW-0675">Receptor</keyword>
<feature type="binding site" evidence="14">
    <location>
        <begin position="156"/>
        <end position="159"/>
    </location>
    <ligand>
        <name>GTP</name>
        <dbReference type="ChEBI" id="CHEBI:37565"/>
    </ligand>
</feature>
<dbReference type="AlphaFoldDB" id="A0A6P4ZX74"/>
<dbReference type="RefSeq" id="XP_019645780.1">
    <property type="nucleotide sequence ID" value="XM_019790221.1"/>
</dbReference>
<comment type="subcellular location">
    <subcellularLocation>
        <location evidence="1">Endoplasmic reticulum membrane</location>
        <topology evidence="1">Single-pass membrane protein</topology>
    </subcellularLocation>
</comment>
<dbReference type="PRINTS" id="PR00328">
    <property type="entry name" value="SAR1GTPBP"/>
</dbReference>
<dbReference type="GO" id="GO:0005789">
    <property type="term" value="C:endoplasmic reticulum membrane"/>
    <property type="evidence" value="ECO:0007669"/>
    <property type="project" value="UniProtKB-SubCell"/>
</dbReference>
<evidence type="ECO:0000256" key="15">
    <source>
        <dbReference type="PIRSR" id="PIRSR606689-2"/>
    </source>
</evidence>
<dbReference type="NCBIfam" id="TIGR00231">
    <property type="entry name" value="small_GTP"/>
    <property type="match status" value="1"/>
</dbReference>
<evidence type="ECO:0000313" key="17">
    <source>
        <dbReference type="Proteomes" id="UP000515135"/>
    </source>
</evidence>
<protein>
    <recommendedName>
        <fullName evidence="13">ADP-ribosylation factor-related protein 1</fullName>
    </recommendedName>
    <alternativeName>
        <fullName evidence="3">Signal recognition particle receptor subunit beta</fullName>
    </alternativeName>
</protein>
<evidence type="ECO:0000256" key="3">
    <source>
        <dbReference type="ARBA" id="ARBA00020256"/>
    </source>
</evidence>
<evidence type="ECO:0000256" key="10">
    <source>
        <dbReference type="ARBA" id="ARBA00023170"/>
    </source>
</evidence>
<keyword evidence="9 16" id="KW-0472">Membrane</keyword>
<name>A0A6P4ZX74_BRABE</name>
<dbReference type="InterPro" id="IPR006689">
    <property type="entry name" value="Small_GTPase_ARF/SAR"/>
</dbReference>
<dbReference type="Gene3D" id="3.40.50.300">
    <property type="entry name" value="P-loop containing nucleotide triphosphate hydrolases"/>
    <property type="match status" value="1"/>
</dbReference>
<dbReference type="InterPro" id="IPR005225">
    <property type="entry name" value="Small_GTP-bd"/>
</dbReference>
<dbReference type="GO" id="GO:0005794">
    <property type="term" value="C:Golgi apparatus"/>
    <property type="evidence" value="ECO:0007669"/>
    <property type="project" value="TreeGrafter"/>
</dbReference>
<dbReference type="InterPro" id="IPR027417">
    <property type="entry name" value="P-loop_NTPase"/>
</dbReference>
<accession>A0A6P4ZX74</accession>
<dbReference type="GO" id="GO:0003924">
    <property type="term" value="F:GTPase activity"/>
    <property type="evidence" value="ECO:0007669"/>
    <property type="project" value="InterPro"/>
</dbReference>
<dbReference type="GO" id="GO:0034067">
    <property type="term" value="P:protein localization to Golgi apparatus"/>
    <property type="evidence" value="ECO:0007669"/>
    <property type="project" value="TreeGrafter"/>
</dbReference>
<dbReference type="InterPro" id="IPR019009">
    <property type="entry name" value="SRP_receptor_beta_su"/>
</dbReference>
<evidence type="ECO:0000256" key="2">
    <source>
        <dbReference type="ARBA" id="ARBA00005619"/>
    </source>
</evidence>
<dbReference type="Proteomes" id="UP000515135">
    <property type="component" value="Unplaced"/>
</dbReference>
<evidence type="ECO:0000256" key="5">
    <source>
        <dbReference type="ARBA" id="ARBA00022741"/>
    </source>
</evidence>
<dbReference type="GeneID" id="109486395"/>
<organism evidence="17 18">
    <name type="scientific">Branchiostoma belcheri</name>
    <name type="common">Amphioxus</name>
    <dbReference type="NCBI Taxonomy" id="7741"/>
    <lineage>
        <taxon>Eukaryota</taxon>
        <taxon>Metazoa</taxon>
        <taxon>Chordata</taxon>
        <taxon>Cephalochordata</taxon>
        <taxon>Leptocardii</taxon>
        <taxon>Amphioxiformes</taxon>
        <taxon>Branchiostomatidae</taxon>
        <taxon>Branchiostoma</taxon>
    </lineage>
</organism>
<proteinExistence type="inferred from homology"/>
<feature type="transmembrane region" description="Helical" evidence="16">
    <location>
        <begin position="12"/>
        <end position="32"/>
    </location>
</feature>
<dbReference type="PANTHER" id="PTHR45909:SF1">
    <property type="entry name" value="ADP-RIBOSYLATION FACTOR-RELATED PROTEIN 1"/>
    <property type="match status" value="1"/>
</dbReference>
<reference evidence="18" key="1">
    <citation type="submission" date="2025-08" db="UniProtKB">
        <authorList>
            <consortium name="RefSeq"/>
        </authorList>
    </citation>
    <scope>IDENTIFICATION</scope>
    <source>
        <tissue evidence="18">Gonad</tissue>
    </source>
</reference>
<gene>
    <name evidence="18" type="primary">LOC109486395</name>
</gene>
<keyword evidence="8 14" id="KW-0342">GTP-binding</keyword>
<evidence type="ECO:0000256" key="4">
    <source>
        <dbReference type="ARBA" id="ARBA00022692"/>
    </source>
</evidence>
<keyword evidence="15" id="KW-0460">Magnesium</keyword>
<comment type="function">
    <text evidence="11">Trans-Golgi-associated GTPase that regulates protein sorting. Controls the targeting of ARL1 and its effector to the trans-Golgi. Required for the lipidation of chylomicrons in the intestine and required for VLDL lipidation in the liver.</text>
</comment>
<keyword evidence="17" id="KW-1185">Reference proteome</keyword>
<evidence type="ECO:0000256" key="11">
    <source>
        <dbReference type="ARBA" id="ARBA00037377"/>
    </source>
</evidence>
<evidence type="ECO:0000256" key="8">
    <source>
        <dbReference type="ARBA" id="ARBA00023134"/>
    </source>
</evidence>
<evidence type="ECO:0000313" key="18">
    <source>
        <dbReference type="RefSeq" id="XP_019645780.1"/>
    </source>
</evidence>
<evidence type="ECO:0000256" key="12">
    <source>
        <dbReference type="ARBA" id="ARBA00038765"/>
    </source>
</evidence>
<evidence type="ECO:0000256" key="13">
    <source>
        <dbReference type="ARBA" id="ARBA00039478"/>
    </source>
</evidence>
<keyword evidence="5 14" id="KW-0547">Nucleotide-binding</keyword>
<dbReference type="GO" id="GO:0046872">
    <property type="term" value="F:metal ion binding"/>
    <property type="evidence" value="ECO:0007669"/>
    <property type="project" value="UniProtKB-KW"/>
</dbReference>
<dbReference type="KEGG" id="bbel:109486395"/>
<evidence type="ECO:0000256" key="14">
    <source>
        <dbReference type="PIRSR" id="PIRSR606689-1"/>
    </source>
</evidence>
<dbReference type="InterPro" id="IPR024156">
    <property type="entry name" value="Small_GTPase_ARF"/>
</dbReference>
<comment type="subunit">
    <text evidence="12">Interacts with SYS1.</text>
</comment>
<feature type="binding site" evidence="15">
    <location>
        <position position="56"/>
    </location>
    <ligand>
        <name>Mg(2+)</name>
        <dbReference type="ChEBI" id="CHEBI:18420"/>
    </ligand>
</feature>
<sequence length="243" mass="26568">MPDASVADMLDPAMIVPVLVALLVVVLTAVLLKFAFGGRSSRNAVLLVGLCDSGKTTLFGQLTEGKAVKTHTSIKKNQGTYNLQEGKKGSLQLVDLPGHERLRLLNLDEHKAAAKAIVYLLDSSTFQRDLRDIAEFLYILLVDAALAKTPFLIVCNKQDMALAKSEKVVKGMLEKEINMLRVTRQAALEGTDGSSGNNNTFLGRKDKDFEFTQLQQQVVFVECSCLEGKLNVTGVEDWINNVA</sequence>
<evidence type="ECO:0000256" key="16">
    <source>
        <dbReference type="SAM" id="Phobius"/>
    </source>
</evidence>
<dbReference type="GO" id="GO:0006886">
    <property type="term" value="P:intracellular protein transport"/>
    <property type="evidence" value="ECO:0007669"/>
    <property type="project" value="TreeGrafter"/>
</dbReference>
<dbReference type="GO" id="GO:0043001">
    <property type="term" value="P:Golgi to plasma membrane protein transport"/>
    <property type="evidence" value="ECO:0007669"/>
    <property type="project" value="TreeGrafter"/>
</dbReference>
<comment type="similarity">
    <text evidence="2">Belongs to the SRP receptor beta subunit family.</text>
</comment>
<keyword evidence="4 16" id="KW-0812">Transmembrane</keyword>
<dbReference type="PANTHER" id="PTHR45909">
    <property type="entry name" value="ADP-RIBOSYLATION FACTOR-RELATED PROTEIN 1"/>
    <property type="match status" value="1"/>
</dbReference>
<dbReference type="Pfam" id="PF09439">
    <property type="entry name" value="SRPRB"/>
    <property type="match status" value="1"/>
</dbReference>
<feature type="binding site" evidence="14">
    <location>
        <begin position="49"/>
        <end position="56"/>
    </location>
    <ligand>
        <name>GTP</name>
        <dbReference type="ChEBI" id="CHEBI:37565"/>
    </ligand>
</feature>
<dbReference type="OrthoDB" id="41266at2759"/>
<feature type="binding site" evidence="14">
    <location>
        <position position="98"/>
    </location>
    <ligand>
        <name>GTP</name>
        <dbReference type="ChEBI" id="CHEBI:37565"/>
    </ligand>
</feature>
<dbReference type="CDD" id="cd04105">
    <property type="entry name" value="SR_beta"/>
    <property type="match status" value="1"/>
</dbReference>
<keyword evidence="6" id="KW-0256">Endoplasmic reticulum</keyword>
<evidence type="ECO:0000256" key="7">
    <source>
        <dbReference type="ARBA" id="ARBA00022989"/>
    </source>
</evidence>
<dbReference type="SUPFAM" id="SSF52540">
    <property type="entry name" value="P-loop containing nucleoside triphosphate hydrolases"/>
    <property type="match status" value="1"/>
</dbReference>
<dbReference type="GO" id="GO:0005525">
    <property type="term" value="F:GTP binding"/>
    <property type="evidence" value="ECO:0007669"/>
    <property type="project" value="UniProtKB-KW"/>
</dbReference>
<evidence type="ECO:0000256" key="1">
    <source>
        <dbReference type="ARBA" id="ARBA00004389"/>
    </source>
</evidence>
<keyword evidence="7 16" id="KW-1133">Transmembrane helix</keyword>
<keyword evidence="15" id="KW-0479">Metal-binding</keyword>
<evidence type="ECO:0000256" key="9">
    <source>
        <dbReference type="ARBA" id="ARBA00023136"/>
    </source>
</evidence>
<dbReference type="SMART" id="SM00177">
    <property type="entry name" value="ARF"/>
    <property type="match status" value="1"/>
</dbReference>
<evidence type="ECO:0000256" key="6">
    <source>
        <dbReference type="ARBA" id="ARBA00022824"/>
    </source>
</evidence>